<evidence type="ECO:0000259" key="1">
    <source>
        <dbReference type="PROSITE" id="PS50164"/>
    </source>
</evidence>
<dbReference type="Proteomes" id="UP000053097">
    <property type="component" value="Unassembled WGS sequence"/>
</dbReference>
<dbReference type="EMBL" id="KK107194">
    <property type="protein sequence ID" value="EZA55670.1"/>
    <property type="molecule type" value="Genomic_DNA"/>
</dbReference>
<protein>
    <recommendedName>
        <fullName evidence="1">GIY-YIG domain-containing protein</fullName>
    </recommendedName>
</protein>
<dbReference type="AlphaFoldDB" id="A0A026WI35"/>
<organism evidence="2 3">
    <name type="scientific">Ooceraea biroi</name>
    <name type="common">Clonal raider ant</name>
    <name type="synonym">Cerapachys biroi</name>
    <dbReference type="NCBI Taxonomy" id="2015173"/>
    <lineage>
        <taxon>Eukaryota</taxon>
        <taxon>Metazoa</taxon>
        <taxon>Ecdysozoa</taxon>
        <taxon>Arthropoda</taxon>
        <taxon>Hexapoda</taxon>
        <taxon>Insecta</taxon>
        <taxon>Pterygota</taxon>
        <taxon>Neoptera</taxon>
        <taxon>Endopterygota</taxon>
        <taxon>Hymenoptera</taxon>
        <taxon>Apocrita</taxon>
        <taxon>Aculeata</taxon>
        <taxon>Formicoidea</taxon>
        <taxon>Formicidae</taxon>
        <taxon>Dorylinae</taxon>
        <taxon>Ooceraea</taxon>
    </lineage>
</organism>
<dbReference type="CDD" id="cd10442">
    <property type="entry name" value="GIY-YIG_PLEs"/>
    <property type="match status" value="1"/>
</dbReference>
<keyword evidence="3" id="KW-1185">Reference proteome</keyword>
<feature type="domain" description="GIY-YIG" evidence="1">
    <location>
        <begin position="3"/>
        <end position="84"/>
    </location>
</feature>
<dbReference type="Gene3D" id="3.40.1440.10">
    <property type="entry name" value="GIY-YIG endonuclease"/>
    <property type="match status" value="1"/>
</dbReference>
<sequence>MSHCNVVYKISCGDCDGSYVGQTKRRLSTRIKVHKNDINKKSGSPSVISAQKLDFGHEFEWDEVQILDEEKSYKKRLISEMVNIKKQRKPLNLQSDTLALPEEYFPVLNLSSTF</sequence>
<evidence type="ECO:0000313" key="3">
    <source>
        <dbReference type="Proteomes" id="UP000053097"/>
    </source>
</evidence>
<dbReference type="InterPro" id="IPR000305">
    <property type="entry name" value="GIY-YIG_endonuc"/>
</dbReference>
<accession>A0A026WI35</accession>
<dbReference type="PROSITE" id="PS50164">
    <property type="entry name" value="GIY_YIG"/>
    <property type="match status" value="1"/>
</dbReference>
<dbReference type="InterPro" id="IPR035901">
    <property type="entry name" value="GIY-YIG_endonuc_sf"/>
</dbReference>
<dbReference type="SUPFAM" id="SSF82771">
    <property type="entry name" value="GIY-YIG endonuclease"/>
    <property type="match status" value="1"/>
</dbReference>
<evidence type="ECO:0000313" key="2">
    <source>
        <dbReference type="EMBL" id="EZA55670.1"/>
    </source>
</evidence>
<proteinExistence type="predicted"/>
<gene>
    <name evidence="2" type="ORF">X777_04179</name>
</gene>
<reference evidence="2 3" key="1">
    <citation type="journal article" date="2014" name="Curr. Biol.">
        <title>The genome of the clonal raider ant Cerapachys biroi.</title>
        <authorList>
            <person name="Oxley P.R."/>
            <person name="Ji L."/>
            <person name="Fetter-Pruneda I."/>
            <person name="McKenzie S.K."/>
            <person name="Li C."/>
            <person name="Hu H."/>
            <person name="Zhang G."/>
            <person name="Kronauer D.J."/>
        </authorList>
    </citation>
    <scope>NUCLEOTIDE SEQUENCE [LARGE SCALE GENOMIC DNA]</scope>
</reference>
<name>A0A026WI35_OOCBI</name>